<dbReference type="AlphaFoldDB" id="A0A9P4UFR7"/>
<keyword evidence="3" id="KW-1185">Reference proteome</keyword>
<proteinExistence type="predicted"/>
<sequence>MPSSQKRKQDRAKKAGRLVLPHYPLAFSTNLTLTAHVDLLNSLRDDIPESDSIPYIRQTLDVYAAVIPVFVDCLCAAAEQERILEHEPATGDKGEALGYVTAQLKTSIDHAHRIAGLVFVEAATARLHLAYSAHGDASALEKVPDGVAMLAFFEDTMRAYEGLREALATHVALCESMGEAYVSGELEDGQLLDVAGALDEVWRSRTVQLVHRTVKELFEEFAKKFFEDGQAHVEAVRVLDEYEKGFEGAWRWVEKSGEMVRRALEVAEVELKEDVGEEDVAYESDEEDGGIDTAYEGDEEDGGIADGEESTGDERDFENGETLGDERNAGGETELGEEEDALRGAVRR</sequence>
<reference evidence="2" key="1">
    <citation type="journal article" date="2020" name="Stud. Mycol.">
        <title>101 Dothideomycetes genomes: a test case for predicting lifestyles and emergence of pathogens.</title>
        <authorList>
            <person name="Haridas S."/>
            <person name="Albert R."/>
            <person name="Binder M."/>
            <person name="Bloem J."/>
            <person name="Labutti K."/>
            <person name="Salamov A."/>
            <person name="Andreopoulos B."/>
            <person name="Baker S."/>
            <person name="Barry K."/>
            <person name="Bills G."/>
            <person name="Bluhm B."/>
            <person name="Cannon C."/>
            <person name="Castanera R."/>
            <person name="Culley D."/>
            <person name="Daum C."/>
            <person name="Ezra D."/>
            <person name="Gonzalez J."/>
            <person name="Henrissat B."/>
            <person name="Kuo A."/>
            <person name="Liang C."/>
            <person name="Lipzen A."/>
            <person name="Lutzoni F."/>
            <person name="Magnuson J."/>
            <person name="Mondo S."/>
            <person name="Nolan M."/>
            <person name="Ohm R."/>
            <person name="Pangilinan J."/>
            <person name="Park H.-J."/>
            <person name="Ramirez L."/>
            <person name="Alfaro M."/>
            <person name="Sun H."/>
            <person name="Tritt A."/>
            <person name="Yoshinaga Y."/>
            <person name="Zwiers L.-H."/>
            <person name="Turgeon B."/>
            <person name="Goodwin S."/>
            <person name="Spatafora J."/>
            <person name="Crous P."/>
            <person name="Grigoriev I."/>
        </authorList>
    </citation>
    <scope>NUCLEOTIDE SEQUENCE</scope>
    <source>
        <strain evidence="2">CBS 690.94</strain>
    </source>
</reference>
<feature type="region of interest" description="Disordered" evidence="1">
    <location>
        <begin position="275"/>
        <end position="348"/>
    </location>
</feature>
<organism evidence="2 3">
    <name type="scientific">Karstenula rhodostoma CBS 690.94</name>
    <dbReference type="NCBI Taxonomy" id="1392251"/>
    <lineage>
        <taxon>Eukaryota</taxon>
        <taxon>Fungi</taxon>
        <taxon>Dikarya</taxon>
        <taxon>Ascomycota</taxon>
        <taxon>Pezizomycotina</taxon>
        <taxon>Dothideomycetes</taxon>
        <taxon>Pleosporomycetidae</taxon>
        <taxon>Pleosporales</taxon>
        <taxon>Massarineae</taxon>
        <taxon>Didymosphaeriaceae</taxon>
        <taxon>Karstenula</taxon>
    </lineage>
</organism>
<gene>
    <name evidence="2" type="ORF">P171DRAFT_509140</name>
</gene>
<protein>
    <submittedName>
        <fullName evidence="2">Uncharacterized protein</fullName>
    </submittedName>
</protein>
<feature type="compositionally biased region" description="Basic and acidic residues" evidence="1">
    <location>
        <begin position="312"/>
        <end position="329"/>
    </location>
</feature>
<evidence type="ECO:0000313" key="2">
    <source>
        <dbReference type="EMBL" id="KAF2448821.1"/>
    </source>
</evidence>
<name>A0A9P4UFR7_9PLEO</name>
<accession>A0A9P4UFR7</accession>
<evidence type="ECO:0000313" key="3">
    <source>
        <dbReference type="Proteomes" id="UP000799764"/>
    </source>
</evidence>
<feature type="compositionally biased region" description="Acidic residues" evidence="1">
    <location>
        <begin position="275"/>
        <end position="311"/>
    </location>
</feature>
<comment type="caution">
    <text evidence="2">The sequence shown here is derived from an EMBL/GenBank/DDBJ whole genome shotgun (WGS) entry which is preliminary data.</text>
</comment>
<dbReference type="EMBL" id="MU001495">
    <property type="protein sequence ID" value="KAF2448821.1"/>
    <property type="molecule type" value="Genomic_DNA"/>
</dbReference>
<evidence type="ECO:0000256" key="1">
    <source>
        <dbReference type="SAM" id="MobiDB-lite"/>
    </source>
</evidence>
<dbReference type="Proteomes" id="UP000799764">
    <property type="component" value="Unassembled WGS sequence"/>
</dbReference>
<dbReference type="OrthoDB" id="3797724at2759"/>